<name>A0A9D1JI22_9FIRM</name>
<sequence length="227" mass="25838">MKINNENPLYDIFSNDDLMKEATGKTGDEIYKEAIETAKACGGTPDPFLYLLAQAQEKYEEDNPDWYDESVRELEENGTITPGEYTASTEDDIAMWGWHKAMQELNRLYLKSLEGRKFIRIPNKEKMKRYNEIKDILKKIADDNSGTVFVEDKDGLKGERGFLGHIYGDVGIRAKTLTINNPKILLDLILLGGELDICEYIDKVGIKVMIGSLTDEIEITNKEDKND</sequence>
<reference evidence="1" key="1">
    <citation type="submission" date="2020-10" db="EMBL/GenBank/DDBJ databases">
        <authorList>
            <person name="Gilroy R."/>
        </authorList>
    </citation>
    <scope>NUCLEOTIDE SEQUENCE</scope>
    <source>
        <strain evidence="1">CHK157-1446</strain>
    </source>
</reference>
<evidence type="ECO:0000313" key="2">
    <source>
        <dbReference type="Proteomes" id="UP000823982"/>
    </source>
</evidence>
<dbReference type="Proteomes" id="UP000823982">
    <property type="component" value="Unassembled WGS sequence"/>
</dbReference>
<reference evidence="1" key="2">
    <citation type="journal article" date="2021" name="PeerJ">
        <title>Extensive microbial diversity within the chicken gut microbiome revealed by metagenomics and culture.</title>
        <authorList>
            <person name="Gilroy R."/>
            <person name="Ravi A."/>
            <person name="Getino M."/>
            <person name="Pursley I."/>
            <person name="Horton D.L."/>
            <person name="Alikhan N.F."/>
            <person name="Baker D."/>
            <person name="Gharbi K."/>
            <person name="Hall N."/>
            <person name="Watson M."/>
            <person name="Adriaenssens E.M."/>
            <person name="Foster-Nyarko E."/>
            <person name="Jarju S."/>
            <person name="Secka A."/>
            <person name="Antonio M."/>
            <person name="Oren A."/>
            <person name="Chaudhuri R.R."/>
            <person name="La Ragione R."/>
            <person name="Hildebrand F."/>
            <person name="Pallen M.J."/>
        </authorList>
    </citation>
    <scope>NUCLEOTIDE SEQUENCE</scope>
    <source>
        <strain evidence="1">CHK157-1446</strain>
    </source>
</reference>
<dbReference type="EMBL" id="DVIR01000034">
    <property type="protein sequence ID" value="HIS24494.1"/>
    <property type="molecule type" value="Genomic_DNA"/>
</dbReference>
<evidence type="ECO:0000313" key="1">
    <source>
        <dbReference type="EMBL" id="HIS24494.1"/>
    </source>
</evidence>
<organism evidence="1 2">
    <name type="scientific">Candidatus Faeciplasma gallinarum</name>
    <dbReference type="NCBI Taxonomy" id="2840799"/>
    <lineage>
        <taxon>Bacteria</taxon>
        <taxon>Bacillati</taxon>
        <taxon>Bacillota</taxon>
        <taxon>Clostridia</taxon>
        <taxon>Eubacteriales</taxon>
        <taxon>Oscillospiraceae</taxon>
        <taxon>Oscillospiraceae incertae sedis</taxon>
        <taxon>Candidatus Faeciplasma</taxon>
    </lineage>
</organism>
<gene>
    <name evidence="1" type="ORF">IAD01_03725</name>
</gene>
<dbReference type="AlphaFoldDB" id="A0A9D1JI22"/>
<accession>A0A9D1JI22</accession>
<protein>
    <submittedName>
        <fullName evidence="1">Uncharacterized protein</fullName>
    </submittedName>
</protein>
<proteinExistence type="predicted"/>
<comment type="caution">
    <text evidence="1">The sequence shown here is derived from an EMBL/GenBank/DDBJ whole genome shotgun (WGS) entry which is preliminary data.</text>
</comment>